<dbReference type="Proteomes" id="UP000265926">
    <property type="component" value="Unassembled WGS sequence"/>
</dbReference>
<proteinExistence type="predicted"/>
<keyword evidence="1" id="KW-0472">Membrane</keyword>
<evidence type="ECO:0000313" key="2">
    <source>
        <dbReference type="EMBL" id="RIJ48274.1"/>
    </source>
</evidence>
<dbReference type="RefSeq" id="WP_119438005.1">
    <property type="nucleotide sequence ID" value="NZ_QWGR01000005.1"/>
</dbReference>
<accession>A0A399SZP7</accession>
<feature type="transmembrane region" description="Helical" evidence="1">
    <location>
        <begin position="53"/>
        <end position="75"/>
    </location>
</feature>
<dbReference type="AlphaFoldDB" id="A0A399SZP7"/>
<keyword evidence="1" id="KW-0812">Transmembrane</keyword>
<evidence type="ECO:0000256" key="1">
    <source>
        <dbReference type="SAM" id="Phobius"/>
    </source>
</evidence>
<gene>
    <name evidence="2" type="ORF">D1614_11120</name>
</gene>
<evidence type="ECO:0008006" key="4">
    <source>
        <dbReference type="Google" id="ProtNLM"/>
    </source>
</evidence>
<dbReference type="OrthoDB" id="1121779at2"/>
<protein>
    <recommendedName>
        <fullName evidence="4">DUF5056 domain-containing protein</fullName>
    </recommendedName>
</protein>
<dbReference type="EMBL" id="QWGR01000005">
    <property type="protein sequence ID" value="RIJ48274.1"/>
    <property type="molecule type" value="Genomic_DNA"/>
</dbReference>
<evidence type="ECO:0000313" key="3">
    <source>
        <dbReference type="Proteomes" id="UP000265926"/>
    </source>
</evidence>
<comment type="caution">
    <text evidence="2">The sequence shown here is derived from an EMBL/GenBank/DDBJ whole genome shotgun (WGS) entry which is preliminary data.</text>
</comment>
<reference evidence="2 3" key="1">
    <citation type="submission" date="2018-08" db="EMBL/GenBank/DDBJ databases">
        <title>Pallidiluteibacterium maritimus gen. nov., sp. nov., isolated from coastal sediment.</title>
        <authorList>
            <person name="Zhou L.Y."/>
        </authorList>
    </citation>
    <scope>NUCLEOTIDE SEQUENCE [LARGE SCALE GENOMIC DNA]</scope>
    <source>
        <strain evidence="2 3">XSD2</strain>
    </source>
</reference>
<keyword evidence="1" id="KW-1133">Transmembrane helix</keyword>
<keyword evidence="3" id="KW-1185">Reference proteome</keyword>
<sequence length="132" mass="14436">MNELEDIKLKALLQSMKLEKPDPGFSAMVMNSIFKESNALEQIKAQRILGKGFWIILALFLLLAVVVYAMGNAGIQPEGKLEQLVPGMENGIQSFTSRIGTIPLSVAGILIASSVLLFIDRFISSNSKLFAH</sequence>
<organism evidence="2 3">
    <name type="scientific">Maribellus luteus</name>
    <dbReference type="NCBI Taxonomy" id="2305463"/>
    <lineage>
        <taxon>Bacteria</taxon>
        <taxon>Pseudomonadati</taxon>
        <taxon>Bacteroidota</taxon>
        <taxon>Bacteroidia</taxon>
        <taxon>Marinilabiliales</taxon>
        <taxon>Prolixibacteraceae</taxon>
        <taxon>Maribellus</taxon>
    </lineage>
</organism>
<feature type="transmembrane region" description="Helical" evidence="1">
    <location>
        <begin position="95"/>
        <end position="119"/>
    </location>
</feature>
<name>A0A399SZP7_9BACT</name>